<reference evidence="9 10" key="1">
    <citation type="submission" date="2017-08" db="EMBL/GenBank/DDBJ databases">
        <title>Substantial Increase in Enzyme Production by Combined Drug-Resistance Mutations in Paenibacillus agaridevorans.</title>
        <authorList>
            <person name="Tanaka Y."/>
            <person name="Funane K."/>
            <person name="Hosaka T."/>
            <person name="Shiwa Y."/>
            <person name="Fujita N."/>
            <person name="Miyazaki T."/>
            <person name="Yoshikawa H."/>
            <person name="Murakami K."/>
            <person name="Kasahara K."/>
            <person name="Inaoka T."/>
            <person name="Hiraga Y."/>
            <person name="Ochi K."/>
        </authorList>
    </citation>
    <scope>NUCLEOTIDE SEQUENCE [LARGE SCALE GENOMIC DNA]</scope>
    <source>
        <strain evidence="9 10">T-3040</strain>
    </source>
</reference>
<gene>
    <name evidence="9" type="ORF">PAT3040_01782</name>
</gene>
<evidence type="ECO:0000313" key="10">
    <source>
        <dbReference type="Proteomes" id="UP000245202"/>
    </source>
</evidence>
<evidence type="ECO:0000256" key="2">
    <source>
        <dbReference type="ARBA" id="ARBA00022448"/>
    </source>
</evidence>
<name>A0A2R5EV34_9BACL</name>
<keyword evidence="10" id="KW-1185">Reference proteome</keyword>
<keyword evidence="6" id="KW-1278">Translocase</keyword>
<keyword evidence="2" id="KW-0813">Transport</keyword>
<evidence type="ECO:0000313" key="9">
    <source>
        <dbReference type="EMBL" id="GBG07234.1"/>
    </source>
</evidence>
<comment type="subcellular location">
    <subcellularLocation>
        <location evidence="1">Cell membrane</location>
    </subcellularLocation>
</comment>
<evidence type="ECO:0000256" key="7">
    <source>
        <dbReference type="ARBA" id="ARBA00023136"/>
    </source>
</evidence>
<dbReference type="Pfam" id="PF00005">
    <property type="entry name" value="ABC_tran"/>
    <property type="match status" value="1"/>
</dbReference>
<protein>
    <recommendedName>
        <fullName evidence="8">ABC transporter domain-containing protein</fullName>
    </recommendedName>
</protein>
<accession>A0A2R5EV34</accession>
<evidence type="ECO:0000256" key="1">
    <source>
        <dbReference type="ARBA" id="ARBA00004236"/>
    </source>
</evidence>
<dbReference type="InterPro" id="IPR017871">
    <property type="entry name" value="ABC_transporter-like_CS"/>
</dbReference>
<dbReference type="Gene3D" id="3.40.50.300">
    <property type="entry name" value="P-loop containing nucleotide triphosphate hydrolases"/>
    <property type="match status" value="1"/>
</dbReference>
<evidence type="ECO:0000259" key="8">
    <source>
        <dbReference type="PROSITE" id="PS50893"/>
    </source>
</evidence>
<keyword evidence="5" id="KW-0067">ATP-binding</keyword>
<dbReference type="PROSITE" id="PS00211">
    <property type="entry name" value="ABC_TRANSPORTER_1"/>
    <property type="match status" value="1"/>
</dbReference>
<dbReference type="PROSITE" id="PS50893">
    <property type="entry name" value="ABC_TRANSPORTER_2"/>
    <property type="match status" value="1"/>
</dbReference>
<dbReference type="GO" id="GO:0016887">
    <property type="term" value="F:ATP hydrolysis activity"/>
    <property type="evidence" value="ECO:0007669"/>
    <property type="project" value="InterPro"/>
</dbReference>
<dbReference type="InterPro" id="IPR003439">
    <property type="entry name" value="ABC_transporter-like_ATP-bd"/>
</dbReference>
<dbReference type="GO" id="GO:0005524">
    <property type="term" value="F:ATP binding"/>
    <property type="evidence" value="ECO:0007669"/>
    <property type="project" value="UniProtKB-KW"/>
</dbReference>
<dbReference type="InterPro" id="IPR050763">
    <property type="entry name" value="ABC_transporter_ATP-binding"/>
</dbReference>
<dbReference type="Proteomes" id="UP000245202">
    <property type="component" value="Unassembled WGS sequence"/>
</dbReference>
<evidence type="ECO:0000256" key="4">
    <source>
        <dbReference type="ARBA" id="ARBA00022741"/>
    </source>
</evidence>
<dbReference type="AlphaFoldDB" id="A0A2R5EV34"/>
<dbReference type="PANTHER" id="PTHR42711">
    <property type="entry name" value="ABC TRANSPORTER ATP-BINDING PROTEIN"/>
    <property type="match status" value="1"/>
</dbReference>
<evidence type="ECO:0000256" key="6">
    <source>
        <dbReference type="ARBA" id="ARBA00022967"/>
    </source>
</evidence>
<comment type="caution">
    <text evidence="9">The sequence shown here is derived from an EMBL/GenBank/DDBJ whole genome shotgun (WGS) entry which is preliminary data.</text>
</comment>
<feature type="domain" description="ABC transporter" evidence="8">
    <location>
        <begin position="6"/>
        <end position="233"/>
    </location>
</feature>
<keyword evidence="3" id="KW-1003">Cell membrane</keyword>
<keyword evidence="7" id="KW-0472">Membrane</keyword>
<dbReference type="GO" id="GO:0005886">
    <property type="term" value="C:plasma membrane"/>
    <property type="evidence" value="ECO:0007669"/>
    <property type="project" value="UniProtKB-SubCell"/>
</dbReference>
<dbReference type="CDD" id="cd03230">
    <property type="entry name" value="ABC_DR_subfamily_A"/>
    <property type="match status" value="1"/>
</dbReference>
<dbReference type="InterPro" id="IPR003593">
    <property type="entry name" value="AAA+_ATPase"/>
</dbReference>
<evidence type="ECO:0000256" key="5">
    <source>
        <dbReference type="ARBA" id="ARBA00022840"/>
    </source>
</evidence>
<dbReference type="PANTHER" id="PTHR42711:SF13">
    <property type="entry name" value="ABC TRANSPORTER, ATP-BINDING PROTEIN"/>
    <property type="match status" value="1"/>
</dbReference>
<keyword evidence="4" id="KW-0547">Nucleotide-binding</keyword>
<organism evidence="9 10">
    <name type="scientific">Paenibacillus agaridevorans</name>
    <dbReference type="NCBI Taxonomy" id="171404"/>
    <lineage>
        <taxon>Bacteria</taxon>
        <taxon>Bacillati</taxon>
        <taxon>Bacillota</taxon>
        <taxon>Bacilli</taxon>
        <taxon>Bacillales</taxon>
        <taxon>Paenibacillaceae</taxon>
        <taxon>Paenibacillus</taxon>
    </lineage>
</organism>
<dbReference type="InterPro" id="IPR027417">
    <property type="entry name" value="P-loop_NTPase"/>
</dbReference>
<dbReference type="SMART" id="SM00382">
    <property type="entry name" value="AAA"/>
    <property type="match status" value="1"/>
</dbReference>
<proteinExistence type="predicted"/>
<dbReference type="FunFam" id="3.40.50.300:FF:000589">
    <property type="entry name" value="ABC transporter, ATP-binding subunit"/>
    <property type="match status" value="1"/>
</dbReference>
<sequence length="282" mass="30794">MKQAIIKVENLGKQYKKKQALKGISFEVQQGEIFGFLGPSGSGKTTTVKILTSQLIHTTGRVQVLGNDPGRSRRPAFLARIGVLTDNSGLYDRLSVLDNLVLFCRLYGVSEKRAGAVLEAVNLSGDGKTPVGKLSKGMKQRVTLGRAILHEPDILFLDEPTSALDPVNSGRIRETLLEMNRRGTTIFLTTHNMQEAEQLCHRVAFLNNGELSALDTPQALRLRYGDRTITVTTREGSRVIAQNEAGADEVSALMRSGELLAIHSNEPTLGDIFVQLTGRGLE</sequence>
<evidence type="ECO:0000256" key="3">
    <source>
        <dbReference type="ARBA" id="ARBA00022475"/>
    </source>
</evidence>
<dbReference type="EMBL" id="BDQX01000084">
    <property type="protein sequence ID" value="GBG07234.1"/>
    <property type="molecule type" value="Genomic_DNA"/>
</dbReference>
<dbReference type="RefSeq" id="WP_108992331.1">
    <property type="nucleotide sequence ID" value="NZ_BDQX01000084.1"/>
</dbReference>
<dbReference type="SUPFAM" id="SSF52540">
    <property type="entry name" value="P-loop containing nucleoside triphosphate hydrolases"/>
    <property type="match status" value="1"/>
</dbReference>